<reference evidence="2" key="1">
    <citation type="submission" date="2025-08" db="UniProtKB">
        <authorList>
            <consortium name="Ensembl"/>
        </authorList>
    </citation>
    <scope>IDENTIFICATION</scope>
</reference>
<accession>A0A3Q3EDL3</accession>
<dbReference type="OMA" id="ETIVVAY"/>
<reference evidence="2" key="2">
    <citation type="submission" date="2025-09" db="UniProtKB">
        <authorList>
            <consortium name="Ensembl"/>
        </authorList>
    </citation>
    <scope>IDENTIFICATION</scope>
</reference>
<feature type="compositionally biased region" description="Basic and acidic residues" evidence="1">
    <location>
        <begin position="129"/>
        <end position="145"/>
    </location>
</feature>
<organism evidence="2 3">
    <name type="scientific">Kryptolebias marmoratus</name>
    <name type="common">Mangrove killifish</name>
    <name type="synonym">Rivulus marmoratus</name>
    <dbReference type="NCBI Taxonomy" id="37003"/>
    <lineage>
        <taxon>Eukaryota</taxon>
        <taxon>Metazoa</taxon>
        <taxon>Chordata</taxon>
        <taxon>Craniata</taxon>
        <taxon>Vertebrata</taxon>
        <taxon>Euteleostomi</taxon>
        <taxon>Actinopterygii</taxon>
        <taxon>Neopterygii</taxon>
        <taxon>Teleostei</taxon>
        <taxon>Neoteleostei</taxon>
        <taxon>Acanthomorphata</taxon>
        <taxon>Ovalentaria</taxon>
        <taxon>Atherinomorphae</taxon>
        <taxon>Cyprinodontiformes</taxon>
        <taxon>Rivulidae</taxon>
        <taxon>Kryptolebias</taxon>
    </lineage>
</organism>
<dbReference type="GeneTree" id="ENSGT00940000181191"/>
<dbReference type="Ensembl" id="ENSKMAT00000000256.1">
    <property type="protein sequence ID" value="ENSKMAP00000000232.1"/>
    <property type="gene ID" value="ENSKMAG00000000195.1"/>
</dbReference>
<dbReference type="Gene3D" id="3.30.420.10">
    <property type="entry name" value="Ribonuclease H-like superfamily/Ribonuclease H"/>
    <property type="match status" value="1"/>
</dbReference>
<evidence type="ECO:0000256" key="1">
    <source>
        <dbReference type="SAM" id="MobiDB-lite"/>
    </source>
</evidence>
<feature type="region of interest" description="Disordered" evidence="1">
    <location>
        <begin position="129"/>
        <end position="158"/>
    </location>
</feature>
<dbReference type="Proteomes" id="UP000264800">
    <property type="component" value="Unplaced"/>
</dbReference>
<dbReference type="InterPro" id="IPR036397">
    <property type="entry name" value="RNaseH_sf"/>
</dbReference>
<proteinExistence type="predicted"/>
<dbReference type="STRING" id="37003.ENSKMAP00000000232"/>
<evidence type="ECO:0000313" key="2">
    <source>
        <dbReference type="Ensembl" id="ENSKMAP00000000232.1"/>
    </source>
</evidence>
<dbReference type="AlphaFoldDB" id="A0A3Q3EDL3"/>
<protein>
    <submittedName>
        <fullName evidence="2">Uncharacterized protein</fullName>
    </submittedName>
</protein>
<name>A0A3Q3EDL3_KRYMA</name>
<sequence length="171" mass="20266">MPRRKDISNDLRETIVVAYHGKHLKQLLKFMIVQLEKDGTSMVCRGTNKQNMAGQKRAFFQMHEKLHLKKRLQDFWKNVFWTDETKVKLFTQNAQHHVWRKPNTADQHKHLIPAVSTEVEDQRIVEVMKEQNNDSKHSSRSTTERLKKKRVKVLQRSSQSPHLDLLAVVRH</sequence>
<evidence type="ECO:0000313" key="3">
    <source>
        <dbReference type="Proteomes" id="UP000264800"/>
    </source>
</evidence>
<dbReference type="GO" id="GO:0003676">
    <property type="term" value="F:nucleic acid binding"/>
    <property type="evidence" value="ECO:0007669"/>
    <property type="project" value="InterPro"/>
</dbReference>
<keyword evidence="3" id="KW-1185">Reference proteome</keyword>